<proteinExistence type="predicted"/>
<accession>A0ABM1TPR2</accession>
<feature type="signal peptide" evidence="6">
    <location>
        <begin position="1"/>
        <end position="23"/>
    </location>
</feature>
<dbReference type="Gene3D" id="2.170.140.10">
    <property type="entry name" value="Chitin binding domain"/>
    <property type="match status" value="2"/>
</dbReference>
<dbReference type="SUPFAM" id="SSF57625">
    <property type="entry name" value="Invertebrate chitin-binding proteins"/>
    <property type="match status" value="2"/>
</dbReference>
<keyword evidence="3" id="KW-0677">Repeat</keyword>
<evidence type="ECO:0000256" key="2">
    <source>
        <dbReference type="ARBA" id="ARBA00022729"/>
    </source>
</evidence>
<keyword evidence="1" id="KW-0147">Chitin-binding</keyword>
<dbReference type="SMART" id="SM00494">
    <property type="entry name" value="ChtBD2"/>
    <property type="match status" value="2"/>
</dbReference>
<evidence type="ECO:0000256" key="4">
    <source>
        <dbReference type="ARBA" id="ARBA00023157"/>
    </source>
</evidence>
<keyword evidence="5" id="KW-0325">Glycoprotein</keyword>
<reference evidence="9" key="1">
    <citation type="submission" date="2025-08" db="UniProtKB">
        <authorList>
            <consortium name="RefSeq"/>
        </authorList>
    </citation>
    <scope>IDENTIFICATION</scope>
    <source>
        <tissue evidence="9">Muscle</tissue>
    </source>
</reference>
<dbReference type="Proteomes" id="UP000694941">
    <property type="component" value="Unplaced"/>
</dbReference>
<feature type="domain" description="Chitin-binding type-2" evidence="7">
    <location>
        <begin position="117"/>
        <end position="166"/>
    </location>
</feature>
<dbReference type="RefSeq" id="XP_022257868.1">
    <property type="nucleotide sequence ID" value="XM_022402160.1"/>
</dbReference>
<keyword evidence="4" id="KW-1015">Disulfide bond</keyword>
<evidence type="ECO:0000256" key="1">
    <source>
        <dbReference type="ARBA" id="ARBA00022669"/>
    </source>
</evidence>
<dbReference type="InterPro" id="IPR002557">
    <property type="entry name" value="Chitin-bd_dom"/>
</dbReference>
<protein>
    <submittedName>
        <fullName evidence="9">Probable endochitinase</fullName>
    </submittedName>
</protein>
<organism evidence="8 9">
    <name type="scientific">Limulus polyphemus</name>
    <name type="common">Atlantic horseshoe crab</name>
    <dbReference type="NCBI Taxonomy" id="6850"/>
    <lineage>
        <taxon>Eukaryota</taxon>
        <taxon>Metazoa</taxon>
        <taxon>Ecdysozoa</taxon>
        <taxon>Arthropoda</taxon>
        <taxon>Chelicerata</taxon>
        <taxon>Merostomata</taxon>
        <taxon>Xiphosura</taxon>
        <taxon>Limulidae</taxon>
        <taxon>Limulus</taxon>
    </lineage>
</organism>
<name>A0ABM1TPR2_LIMPO</name>
<evidence type="ECO:0000256" key="3">
    <source>
        <dbReference type="ARBA" id="ARBA00022737"/>
    </source>
</evidence>
<evidence type="ECO:0000256" key="6">
    <source>
        <dbReference type="SAM" id="SignalP"/>
    </source>
</evidence>
<sequence length="166" mass="18966">MLNTILRLILVILPVCNLHSIHGLSLVVPENEDEPFVCPVERGYFPHPKNCHQYYLCFQSKPYLETCPSDLLYLESEAMCELPNFVDCGDKINPTKTSSTQQPGKTSSKTPYSTKTPFICPSYYGLFSHPREKKYFYQCAHGFPHLKLCPSGLEFDPNLKVCNWPV</sequence>
<evidence type="ECO:0000313" key="8">
    <source>
        <dbReference type="Proteomes" id="UP000694941"/>
    </source>
</evidence>
<dbReference type="PANTHER" id="PTHR23301:SF0">
    <property type="entry name" value="CHITIN-BINDING TYPE-2 DOMAIN-CONTAINING PROTEIN-RELATED"/>
    <property type="match status" value="1"/>
</dbReference>
<evidence type="ECO:0000313" key="9">
    <source>
        <dbReference type="RefSeq" id="XP_022257868.1"/>
    </source>
</evidence>
<keyword evidence="8" id="KW-1185">Reference proteome</keyword>
<dbReference type="InterPro" id="IPR036508">
    <property type="entry name" value="Chitin-bd_dom_sf"/>
</dbReference>
<dbReference type="Pfam" id="PF01607">
    <property type="entry name" value="CBM_14"/>
    <property type="match status" value="2"/>
</dbReference>
<feature type="chain" id="PRO_5047083018" evidence="6">
    <location>
        <begin position="24"/>
        <end position="166"/>
    </location>
</feature>
<dbReference type="GeneID" id="111089515"/>
<evidence type="ECO:0000256" key="5">
    <source>
        <dbReference type="ARBA" id="ARBA00023180"/>
    </source>
</evidence>
<feature type="domain" description="Chitin-binding type-2" evidence="7">
    <location>
        <begin position="35"/>
        <end position="90"/>
    </location>
</feature>
<gene>
    <name evidence="9" type="primary">LOC111089515</name>
</gene>
<dbReference type="PANTHER" id="PTHR23301">
    <property type="entry name" value="CHITIN BINDING PERITROPHIN-A"/>
    <property type="match status" value="1"/>
</dbReference>
<dbReference type="InterPro" id="IPR051940">
    <property type="entry name" value="Chitin_bind-dev_reg"/>
</dbReference>
<evidence type="ECO:0000259" key="7">
    <source>
        <dbReference type="PROSITE" id="PS50940"/>
    </source>
</evidence>
<keyword evidence="2 6" id="KW-0732">Signal</keyword>
<dbReference type="PROSITE" id="PS50940">
    <property type="entry name" value="CHIT_BIND_II"/>
    <property type="match status" value="2"/>
</dbReference>